<name>A0A9W8AWU9_9FUNG</name>
<evidence type="ECO:0000256" key="1">
    <source>
        <dbReference type="SAM" id="MobiDB-lite"/>
    </source>
</evidence>
<feature type="compositionally biased region" description="Low complexity" evidence="1">
    <location>
        <begin position="145"/>
        <end position="160"/>
    </location>
</feature>
<organism evidence="2 3">
    <name type="scientific">Dimargaris verticillata</name>
    <dbReference type="NCBI Taxonomy" id="2761393"/>
    <lineage>
        <taxon>Eukaryota</taxon>
        <taxon>Fungi</taxon>
        <taxon>Fungi incertae sedis</taxon>
        <taxon>Zoopagomycota</taxon>
        <taxon>Kickxellomycotina</taxon>
        <taxon>Dimargaritomycetes</taxon>
        <taxon>Dimargaritales</taxon>
        <taxon>Dimargaritaceae</taxon>
        <taxon>Dimargaris</taxon>
    </lineage>
</organism>
<protein>
    <submittedName>
        <fullName evidence="2">Uncharacterized protein</fullName>
    </submittedName>
</protein>
<sequence>MGKATPEHTDGPKPKAATPGGARTGHRVFFTARDDIILLKEVLLELPYQYKYGNKMASWAKVAKRFNEITQQRVGGQSCHERTDRLLTHYRTGNLNTLRRRTSAEEQREKEALLEQLCERLKHCSKFRLSSRRSMNPLARSESFATATPSSATALSPTSAQYPSTYSSPRPHYDSRPSAPQVASPAYASSPYPAAPVVPLNHPATNSFADSNVSGQSMPTAHSPSAGYQRAVHALGSAYPPTAGGGPPPPSLDPPTREVSQQLPAPSNLQGLASLSSVLASAGQSERTSPSKLPVLPAMQSANAVDPTVNTAGAPSQATNGTGTTWSSPLAHSSGPCPSLPIHEPPLPTGVRRKTSEADVLPSHYHHHHQQQHHSQHFSSQPPHHQRALSGHHRSSPPPSHTTWHSPVYNSSGHEASTYPEFVPRAFFDHYLELRQRELDLQEKRIHTDREMMSRAEARDQDQKRFFETLLSQHSKLVEQQYNNFERLLTRHMDFCNKVLVNTKESQ</sequence>
<feature type="compositionally biased region" description="Low complexity" evidence="1">
    <location>
        <begin position="177"/>
        <end position="189"/>
    </location>
</feature>
<feature type="region of interest" description="Disordered" evidence="1">
    <location>
        <begin position="1"/>
        <end position="24"/>
    </location>
</feature>
<dbReference type="AlphaFoldDB" id="A0A9W8AWU9"/>
<feature type="compositionally biased region" description="Basic residues" evidence="1">
    <location>
        <begin position="364"/>
        <end position="376"/>
    </location>
</feature>
<feature type="compositionally biased region" description="Basic residues" evidence="1">
    <location>
        <begin position="384"/>
        <end position="395"/>
    </location>
</feature>
<feature type="compositionally biased region" description="Polar residues" evidence="1">
    <location>
        <begin position="306"/>
        <end position="331"/>
    </location>
</feature>
<dbReference type="PANTHER" id="PTHR37558:SF1">
    <property type="entry name" value="HTH CENPB-TYPE DOMAIN-CONTAINING PROTEIN"/>
    <property type="match status" value="1"/>
</dbReference>
<feature type="region of interest" description="Disordered" evidence="1">
    <location>
        <begin position="208"/>
        <end position="263"/>
    </location>
</feature>
<reference evidence="2" key="1">
    <citation type="submission" date="2022-07" db="EMBL/GenBank/DDBJ databases">
        <title>Phylogenomic reconstructions and comparative analyses of Kickxellomycotina fungi.</title>
        <authorList>
            <person name="Reynolds N.K."/>
            <person name="Stajich J.E."/>
            <person name="Barry K."/>
            <person name="Grigoriev I.V."/>
            <person name="Crous P."/>
            <person name="Smith M.E."/>
        </authorList>
    </citation>
    <scope>NUCLEOTIDE SEQUENCE</scope>
    <source>
        <strain evidence="2">RSA 567</strain>
    </source>
</reference>
<feature type="region of interest" description="Disordered" evidence="1">
    <location>
        <begin position="306"/>
        <end position="409"/>
    </location>
</feature>
<feature type="compositionally biased region" description="Polar residues" evidence="1">
    <location>
        <begin position="208"/>
        <end position="223"/>
    </location>
</feature>
<accession>A0A9W8AWU9</accession>
<dbReference type="PANTHER" id="PTHR37558">
    <property type="entry name" value="HTH CENPB-TYPE DOMAIN-CONTAINING PROTEIN"/>
    <property type="match status" value="1"/>
</dbReference>
<evidence type="ECO:0000313" key="2">
    <source>
        <dbReference type="EMBL" id="KAJ1972242.1"/>
    </source>
</evidence>
<dbReference type="Proteomes" id="UP001151582">
    <property type="component" value="Unassembled WGS sequence"/>
</dbReference>
<dbReference type="OrthoDB" id="5599036at2759"/>
<proteinExistence type="predicted"/>
<dbReference type="EMBL" id="JANBQB010001116">
    <property type="protein sequence ID" value="KAJ1972242.1"/>
    <property type="molecule type" value="Genomic_DNA"/>
</dbReference>
<keyword evidence="3" id="KW-1185">Reference proteome</keyword>
<comment type="caution">
    <text evidence="2">The sequence shown here is derived from an EMBL/GenBank/DDBJ whole genome shotgun (WGS) entry which is preliminary data.</text>
</comment>
<evidence type="ECO:0000313" key="3">
    <source>
        <dbReference type="Proteomes" id="UP001151582"/>
    </source>
</evidence>
<feature type="region of interest" description="Disordered" evidence="1">
    <location>
        <begin position="138"/>
        <end position="189"/>
    </location>
</feature>
<feature type="compositionally biased region" description="Basic and acidic residues" evidence="1">
    <location>
        <begin position="1"/>
        <end position="13"/>
    </location>
</feature>
<gene>
    <name evidence="2" type="ORF">H4R34_005471</name>
</gene>